<proteinExistence type="predicted"/>
<evidence type="ECO:0000256" key="2">
    <source>
        <dbReference type="PROSITE-ProRule" id="PRU00335"/>
    </source>
</evidence>
<evidence type="ECO:0000313" key="4">
    <source>
        <dbReference type="EMBL" id="MFC3711171.1"/>
    </source>
</evidence>
<dbReference type="SUPFAM" id="SSF46689">
    <property type="entry name" value="Homeodomain-like"/>
    <property type="match status" value="1"/>
</dbReference>
<accession>A0ABV7X5D7</accession>
<dbReference type="Pfam" id="PF00440">
    <property type="entry name" value="TetR_N"/>
    <property type="match status" value="1"/>
</dbReference>
<keyword evidence="1 2" id="KW-0238">DNA-binding</keyword>
<evidence type="ECO:0000256" key="1">
    <source>
        <dbReference type="ARBA" id="ARBA00023125"/>
    </source>
</evidence>
<gene>
    <name evidence="4" type="ORF">ACFOMD_01220</name>
</gene>
<organism evidence="4 5">
    <name type="scientific">Sphingoaurantiacus capsulatus</name>
    <dbReference type="NCBI Taxonomy" id="1771310"/>
    <lineage>
        <taxon>Bacteria</taxon>
        <taxon>Pseudomonadati</taxon>
        <taxon>Pseudomonadota</taxon>
        <taxon>Alphaproteobacteria</taxon>
        <taxon>Sphingomonadales</taxon>
        <taxon>Sphingosinicellaceae</taxon>
        <taxon>Sphingoaurantiacus</taxon>
    </lineage>
</organism>
<comment type="caution">
    <text evidence="4">The sequence shown here is derived from an EMBL/GenBank/DDBJ whole genome shotgun (WGS) entry which is preliminary data.</text>
</comment>
<evidence type="ECO:0000313" key="5">
    <source>
        <dbReference type="Proteomes" id="UP001595615"/>
    </source>
</evidence>
<keyword evidence="5" id="KW-1185">Reference proteome</keyword>
<sequence>MNQVADIEKVDGRHARSHSSRRRIVEAMRQLIEQGDLVPSAARVAELAGVGQRTVFRHFDDMDTLYREISAGVEEQVMPIVAAPYAASDWRANVRDMVGRRAKVLEAMLPFRLAADVKRYGSPFLTAQQEQVLAMERALLLRLLPVPVQTERDSVEALCVTLSFQTWRALRRDQNLSAEDAARVVSHMAEALLAKMPG</sequence>
<dbReference type="EMBL" id="JBHRXV010000001">
    <property type="protein sequence ID" value="MFC3711171.1"/>
    <property type="molecule type" value="Genomic_DNA"/>
</dbReference>
<dbReference type="Proteomes" id="UP001595615">
    <property type="component" value="Unassembled WGS sequence"/>
</dbReference>
<protein>
    <submittedName>
        <fullName evidence="4">TetR/AcrR family transcriptional regulator</fullName>
    </submittedName>
</protein>
<dbReference type="InterPro" id="IPR009057">
    <property type="entry name" value="Homeodomain-like_sf"/>
</dbReference>
<dbReference type="InterPro" id="IPR001647">
    <property type="entry name" value="HTH_TetR"/>
</dbReference>
<feature type="DNA-binding region" description="H-T-H motif" evidence="2">
    <location>
        <begin position="40"/>
        <end position="59"/>
    </location>
</feature>
<feature type="domain" description="HTH tetR-type" evidence="3">
    <location>
        <begin position="18"/>
        <end position="77"/>
    </location>
</feature>
<dbReference type="Gene3D" id="1.10.357.10">
    <property type="entry name" value="Tetracycline Repressor, domain 2"/>
    <property type="match status" value="1"/>
</dbReference>
<dbReference type="PROSITE" id="PS50977">
    <property type="entry name" value="HTH_TETR_2"/>
    <property type="match status" value="1"/>
</dbReference>
<dbReference type="RefSeq" id="WP_380855563.1">
    <property type="nucleotide sequence ID" value="NZ_JBHRXV010000001.1"/>
</dbReference>
<reference evidence="5" key="1">
    <citation type="journal article" date="2019" name="Int. J. Syst. Evol. Microbiol.">
        <title>The Global Catalogue of Microorganisms (GCM) 10K type strain sequencing project: providing services to taxonomists for standard genome sequencing and annotation.</title>
        <authorList>
            <consortium name="The Broad Institute Genomics Platform"/>
            <consortium name="The Broad Institute Genome Sequencing Center for Infectious Disease"/>
            <person name="Wu L."/>
            <person name="Ma J."/>
        </authorList>
    </citation>
    <scope>NUCLEOTIDE SEQUENCE [LARGE SCALE GENOMIC DNA]</scope>
    <source>
        <strain evidence="5">KCTC 42644</strain>
    </source>
</reference>
<name>A0ABV7X5D7_9SPHN</name>
<evidence type="ECO:0000259" key="3">
    <source>
        <dbReference type="PROSITE" id="PS50977"/>
    </source>
</evidence>